<evidence type="ECO:0000313" key="1">
    <source>
        <dbReference type="EMBL" id="WNQ14114.1"/>
    </source>
</evidence>
<sequence>MTTFYLIRHGEADWAFKEERNLQHALRDFVPLTERGVQQAEQVLSCHPHLQDCELILSSPYTRALQTSAIINRSLSLPIKVEYDLHEWTPDNWQAASVEELMELWEAYRKHNGLHPAHERKI</sequence>
<dbReference type="RefSeq" id="WP_315607898.1">
    <property type="nucleotide sequence ID" value="NZ_CP130318.1"/>
</dbReference>
<dbReference type="Pfam" id="PF00300">
    <property type="entry name" value="His_Phos_1"/>
    <property type="match status" value="1"/>
</dbReference>
<organism evidence="1 2">
    <name type="scientific">Paenibacillus aurantius</name>
    <dbReference type="NCBI Taxonomy" id="2918900"/>
    <lineage>
        <taxon>Bacteria</taxon>
        <taxon>Bacillati</taxon>
        <taxon>Bacillota</taxon>
        <taxon>Bacilli</taxon>
        <taxon>Bacillales</taxon>
        <taxon>Paenibacillaceae</taxon>
        <taxon>Paenibacillus</taxon>
    </lineage>
</organism>
<dbReference type="EMBL" id="CP130318">
    <property type="protein sequence ID" value="WNQ14114.1"/>
    <property type="molecule type" value="Genomic_DNA"/>
</dbReference>
<accession>A0AA96RK84</accession>
<dbReference type="Proteomes" id="UP001305702">
    <property type="component" value="Chromosome"/>
</dbReference>
<protein>
    <submittedName>
        <fullName evidence="1">Histidine phosphatase family protein</fullName>
    </submittedName>
</protein>
<dbReference type="InterPro" id="IPR050275">
    <property type="entry name" value="PGM_Phosphatase"/>
</dbReference>
<dbReference type="CDD" id="cd07067">
    <property type="entry name" value="HP_PGM_like"/>
    <property type="match status" value="1"/>
</dbReference>
<dbReference type="InterPro" id="IPR029033">
    <property type="entry name" value="His_PPase_superfam"/>
</dbReference>
<reference evidence="1 2" key="1">
    <citation type="submission" date="2022-02" db="EMBL/GenBank/DDBJ databases">
        <title>Paenibacillus sp. MBLB1776 Whole Genome Shotgun Sequencing.</title>
        <authorList>
            <person name="Hwang C.Y."/>
            <person name="Cho E.-S."/>
            <person name="Seo M.-J."/>
        </authorList>
    </citation>
    <scope>NUCLEOTIDE SEQUENCE [LARGE SCALE GENOMIC DNA]</scope>
    <source>
        <strain evidence="1 2">MBLB1776</strain>
    </source>
</reference>
<dbReference type="PANTHER" id="PTHR48100">
    <property type="entry name" value="BROAD-SPECIFICITY PHOSPHATASE YOR283W-RELATED"/>
    <property type="match status" value="1"/>
</dbReference>
<dbReference type="PANTHER" id="PTHR48100:SF59">
    <property type="entry name" value="ADENOSYLCOBALAMIN_ALPHA-RIBAZOLE PHOSPHATASE"/>
    <property type="match status" value="1"/>
</dbReference>
<dbReference type="GO" id="GO:0005737">
    <property type="term" value="C:cytoplasm"/>
    <property type="evidence" value="ECO:0007669"/>
    <property type="project" value="TreeGrafter"/>
</dbReference>
<proteinExistence type="predicted"/>
<keyword evidence="2" id="KW-1185">Reference proteome</keyword>
<dbReference type="Gene3D" id="3.40.50.1240">
    <property type="entry name" value="Phosphoglycerate mutase-like"/>
    <property type="match status" value="1"/>
</dbReference>
<dbReference type="SMART" id="SM00855">
    <property type="entry name" value="PGAM"/>
    <property type="match status" value="1"/>
</dbReference>
<dbReference type="AlphaFoldDB" id="A0AA96RK84"/>
<dbReference type="SUPFAM" id="SSF53254">
    <property type="entry name" value="Phosphoglycerate mutase-like"/>
    <property type="match status" value="1"/>
</dbReference>
<evidence type="ECO:0000313" key="2">
    <source>
        <dbReference type="Proteomes" id="UP001305702"/>
    </source>
</evidence>
<dbReference type="KEGG" id="paun:MJA45_14175"/>
<gene>
    <name evidence="1" type="ORF">MJA45_14175</name>
</gene>
<dbReference type="InterPro" id="IPR013078">
    <property type="entry name" value="His_Pase_superF_clade-1"/>
</dbReference>
<name>A0AA96RK84_9BACL</name>
<dbReference type="GO" id="GO:0016791">
    <property type="term" value="F:phosphatase activity"/>
    <property type="evidence" value="ECO:0007669"/>
    <property type="project" value="TreeGrafter"/>
</dbReference>